<protein>
    <submittedName>
        <fullName evidence="2">AlpA family phage regulatory protein</fullName>
    </submittedName>
</protein>
<evidence type="ECO:0000313" key="3">
    <source>
        <dbReference type="Proteomes" id="UP001321700"/>
    </source>
</evidence>
<sequence length="82" mass="8870">MTSNPRADAQPNATTPTAGALPSPQNPDIALWRLPTVLAHVPVSRSHWWAGVAEGRYPAPVKLSKRCVAWRSADIRALIASF</sequence>
<evidence type="ECO:0000256" key="1">
    <source>
        <dbReference type="SAM" id="MobiDB-lite"/>
    </source>
</evidence>
<dbReference type="Pfam" id="PF05930">
    <property type="entry name" value="Phage_AlpA"/>
    <property type="match status" value="1"/>
</dbReference>
<dbReference type="Proteomes" id="UP001321700">
    <property type="component" value="Unassembled WGS sequence"/>
</dbReference>
<name>A0ABU3KIC4_9BURK</name>
<reference evidence="2 3" key="1">
    <citation type="submission" date="2023-08" db="EMBL/GenBank/DDBJ databases">
        <title>Rhodoferax potami sp. nov. and Rhodoferax mekongensis sp. nov., isolated from the Mekong River in Thailand.</title>
        <authorList>
            <person name="Kitikhun S."/>
            <person name="Charoenyingcharoen P."/>
            <person name="Siriarchawattana P."/>
            <person name="Likhitrattanapisal S."/>
            <person name="Nilsakha T."/>
            <person name="Chanpet A."/>
            <person name="Rattanawaree P."/>
            <person name="Ingsriswang S."/>
        </authorList>
    </citation>
    <scope>NUCLEOTIDE SEQUENCE [LARGE SCALE GENOMIC DNA]</scope>
    <source>
        <strain evidence="2 3">TBRC 17660</strain>
    </source>
</reference>
<dbReference type="InterPro" id="IPR010260">
    <property type="entry name" value="AlpA"/>
</dbReference>
<comment type="caution">
    <text evidence="2">The sequence shown here is derived from an EMBL/GenBank/DDBJ whole genome shotgun (WGS) entry which is preliminary data.</text>
</comment>
<keyword evidence="3" id="KW-1185">Reference proteome</keyword>
<organism evidence="2 3">
    <name type="scientific">Rhodoferax potami</name>
    <dbReference type="NCBI Taxonomy" id="3068338"/>
    <lineage>
        <taxon>Bacteria</taxon>
        <taxon>Pseudomonadati</taxon>
        <taxon>Pseudomonadota</taxon>
        <taxon>Betaproteobacteria</taxon>
        <taxon>Burkholderiales</taxon>
        <taxon>Comamonadaceae</taxon>
        <taxon>Rhodoferax</taxon>
    </lineage>
</organism>
<feature type="compositionally biased region" description="Polar residues" evidence="1">
    <location>
        <begin position="1"/>
        <end position="17"/>
    </location>
</feature>
<feature type="region of interest" description="Disordered" evidence="1">
    <location>
        <begin position="1"/>
        <end position="25"/>
    </location>
</feature>
<dbReference type="EMBL" id="JAVBIK010000001">
    <property type="protein sequence ID" value="MDT7517343.1"/>
    <property type="molecule type" value="Genomic_DNA"/>
</dbReference>
<accession>A0ABU3KIC4</accession>
<proteinExistence type="predicted"/>
<gene>
    <name evidence="2" type="ORF">RAE19_01060</name>
</gene>
<evidence type="ECO:0000313" key="2">
    <source>
        <dbReference type="EMBL" id="MDT7517343.1"/>
    </source>
</evidence>
<dbReference type="RefSeq" id="WP_313876150.1">
    <property type="nucleotide sequence ID" value="NZ_JAVBIK010000001.1"/>
</dbReference>